<reference evidence="1" key="2">
    <citation type="journal article" date="2015" name="Data Brief">
        <title>Shoot transcriptome of the giant reed, Arundo donax.</title>
        <authorList>
            <person name="Barrero R.A."/>
            <person name="Guerrero F.D."/>
            <person name="Moolhuijzen P."/>
            <person name="Goolsby J.A."/>
            <person name="Tidwell J."/>
            <person name="Bellgard S.E."/>
            <person name="Bellgard M.I."/>
        </authorList>
    </citation>
    <scope>NUCLEOTIDE SEQUENCE</scope>
    <source>
        <tissue evidence="1">Shoot tissue taken approximately 20 cm above the soil surface</tissue>
    </source>
</reference>
<sequence length="30" mass="3676">MMDYTRGLELLKKQLFIYSSPCLRSMERHE</sequence>
<dbReference type="EMBL" id="GBRH01242382">
    <property type="protein sequence ID" value="JAD55513.1"/>
    <property type="molecule type" value="Transcribed_RNA"/>
</dbReference>
<name>A0A0A9B056_ARUDO</name>
<protein>
    <submittedName>
        <fullName evidence="1">Uncharacterized protein</fullName>
    </submittedName>
</protein>
<evidence type="ECO:0000313" key="1">
    <source>
        <dbReference type="EMBL" id="JAD55513.1"/>
    </source>
</evidence>
<reference evidence="1" key="1">
    <citation type="submission" date="2014-09" db="EMBL/GenBank/DDBJ databases">
        <authorList>
            <person name="Magalhaes I.L.F."/>
            <person name="Oliveira U."/>
            <person name="Santos F.R."/>
            <person name="Vidigal T.H.D.A."/>
            <person name="Brescovit A.D."/>
            <person name="Santos A.J."/>
        </authorList>
    </citation>
    <scope>NUCLEOTIDE SEQUENCE</scope>
    <source>
        <tissue evidence="1">Shoot tissue taken approximately 20 cm above the soil surface</tissue>
    </source>
</reference>
<accession>A0A0A9B056</accession>
<proteinExistence type="predicted"/>
<organism evidence="1">
    <name type="scientific">Arundo donax</name>
    <name type="common">Giant reed</name>
    <name type="synonym">Donax arundinaceus</name>
    <dbReference type="NCBI Taxonomy" id="35708"/>
    <lineage>
        <taxon>Eukaryota</taxon>
        <taxon>Viridiplantae</taxon>
        <taxon>Streptophyta</taxon>
        <taxon>Embryophyta</taxon>
        <taxon>Tracheophyta</taxon>
        <taxon>Spermatophyta</taxon>
        <taxon>Magnoliopsida</taxon>
        <taxon>Liliopsida</taxon>
        <taxon>Poales</taxon>
        <taxon>Poaceae</taxon>
        <taxon>PACMAD clade</taxon>
        <taxon>Arundinoideae</taxon>
        <taxon>Arundineae</taxon>
        <taxon>Arundo</taxon>
    </lineage>
</organism>
<dbReference type="AlphaFoldDB" id="A0A0A9B056"/>